<gene>
    <name evidence="4" type="primary">LOC115532098</name>
</gene>
<evidence type="ECO:0000259" key="3">
    <source>
        <dbReference type="PROSITE" id="PS50835"/>
    </source>
</evidence>
<keyword evidence="5" id="KW-1185">Reference proteome</keyword>
<keyword evidence="2" id="KW-0472">Membrane</keyword>
<feature type="compositionally biased region" description="Polar residues" evidence="1">
    <location>
        <begin position="303"/>
        <end position="317"/>
    </location>
</feature>
<feature type="domain" description="Ig-like" evidence="3">
    <location>
        <begin position="157"/>
        <end position="241"/>
    </location>
</feature>
<dbReference type="InterPro" id="IPR007110">
    <property type="entry name" value="Ig-like_dom"/>
</dbReference>
<feature type="region of interest" description="Disordered" evidence="1">
    <location>
        <begin position="288"/>
        <end position="324"/>
    </location>
</feature>
<dbReference type="InterPro" id="IPR013783">
    <property type="entry name" value="Ig-like_fold"/>
</dbReference>
<name>A0A8C4YYH8_GADMO</name>
<dbReference type="InterPro" id="IPR013106">
    <property type="entry name" value="Ig_V-set"/>
</dbReference>
<feature type="domain" description="Ig-like" evidence="3">
    <location>
        <begin position="53"/>
        <end position="150"/>
    </location>
</feature>
<dbReference type="RefSeq" id="XP_030197479.1">
    <property type="nucleotide sequence ID" value="XM_030341619.1"/>
</dbReference>
<dbReference type="InterPro" id="IPR036179">
    <property type="entry name" value="Ig-like_dom_sf"/>
</dbReference>
<dbReference type="Proteomes" id="UP000694546">
    <property type="component" value="Chromosome 19"/>
</dbReference>
<dbReference type="OrthoDB" id="10045577at2759"/>
<dbReference type="InterPro" id="IPR003599">
    <property type="entry name" value="Ig_sub"/>
</dbReference>
<dbReference type="Pfam" id="PF07686">
    <property type="entry name" value="V-set"/>
    <property type="match status" value="1"/>
</dbReference>
<dbReference type="SMART" id="SM00409">
    <property type="entry name" value="IG"/>
    <property type="match status" value="2"/>
</dbReference>
<evidence type="ECO:0000313" key="5">
    <source>
        <dbReference type="Proteomes" id="UP000694546"/>
    </source>
</evidence>
<protein>
    <submittedName>
        <fullName evidence="4">Coxsackievirus and adenovirus receptor homolog</fullName>
    </submittedName>
</protein>
<organism evidence="4 5">
    <name type="scientific">Gadus morhua</name>
    <name type="common">Atlantic cod</name>
    <dbReference type="NCBI Taxonomy" id="8049"/>
    <lineage>
        <taxon>Eukaryota</taxon>
        <taxon>Metazoa</taxon>
        <taxon>Chordata</taxon>
        <taxon>Craniata</taxon>
        <taxon>Vertebrata</taxon>
        <taxon>Euteleostomi</taxon>
        <taxon>Actinopterygii</taxon>
        <taxon>Neopterygii</taxon>
        <taxon>Teleostei</taxon>
        <taxon>Neoteleostei</taxon>
        <taxon>Acanthomorphata</taxon>
        <taxon>Zeiogadaria</taxon>
        <taxon>Gadariae</taxon>
        <taxon>Gadiformes</taxon>
        <taxon>Gadoidei</taxon>
        <taxon>Gadidae</taxon>
        <taxon>Gadus</taxon>
    </lineage>
</organism>
<evidence type="ECO:0000313" key="4">
    <source>
        <dbReference type="Ensembl" id="ENSGMOP00000001683.2"/>
    </source>
</evidence>
<evidence type="ECO:0000256" key="1">
    <source>
        <dbReference type="SAM" id="MobiDB-lite"/>
    </source>
</evidence>
<dbReference type="PANTHER" id="PTHR44468">
    <property type="entry name" value="COXSACKIEVIRUS AND ADENOVIRUS RECEPTOR-RELATED"/>
    <property type="match status" value="1"/>
</dbReference>
<dbReference type="Ensembl" id="ENSGMOT00000001741.2">
    <property type="protein sequence ID" value="ENSGMOP00000001683.2"/>
    <property type="gene ID" value="ENSGMOG00000001505.2"/>
</dbReference>
<feature type="transmembrane region" description="Helical" evidence="2">
    <location>
        <begin position="251"/>
        <end position="276"/>
    </location>
</feature>
<dbReference type="PROSITE" id="PS50835">
    <property type="entry name" value="IG_LIKE"/>
    <property type="match status" value="2"/>
</dbReference>
<sequence>MKVGHTRPMARLPSSYSGIYLFRVIYTAFLSTGLCRALSLTSEGPQTIRRAVGDRVTLGCTYEWGASDRGDLDIEWSLVSPDTTMKDQMLLSYSNGKKYIHTSTEGIDFTATDPSKGEASLSIAVLSPPHSSTYQCKVKKSPGVDMRKVTLVVMEKPSVPKCWKEVTNSLAESLSLQCKSSKGSAPLKYTWTRGRGSPFPQTLTQNGLTGQLLIRNYSLSLAGLYRCTASNDVGEEQCTIQLADEKPPSRAGVIVGSVVGSILLITLLLLLLWLLLCKLSDRRRNQKEFSNEIREDAPAPESRPTSRFTNRSTSQYRGGSYSHVSRPEPYFIGDSEFTSPQSTTSPGSTTFSYSAKYGDVV</sequence>
<dbReference type="PANTHER" id="PTHR44468:SF1">
    <property type="entry name" value="V-SET AND IMMUNOGLOBULIN DOMAIN CONTAINING 8A ISOFORM 1"/>
    <property type="match status" value="1"/>
</dbReference>
<reference evidence="4" key="1">
    <citation type="submission" date="2025-08" db="UniProtKB">
        <authorList>
            <consortium name="Ensembl"/>
        </authorList>
    </citation>
    <scope>IDENTIFICATION</scope>
</reference>
<keyword evidence="2" id="KW-1133">Transmembrane helix</keyword>
<evidence type="ECO:0000256" key="2">
    <source>
        <dbReference type="SAM" id="Phobius"/>
    </source>
</evidence>
<dbReference type="GeneID" id="115532098"/>
<proteinExistence type="predicted"/>
<feature type="compositionally biased region" description="Basic and acidic residues" evidence="1">
    <location>
        <begin position="288"/>
        <end position="297"/>
    </location>
</feature>
<accession>A0A8C4YYH8</accession>
<dbReference type="SUPFAM" id="SSF48726">
    <property type="entry name" value="Immunoglobulin"/>
    <property type="match status" value="2"/>
</dbReference>
<dbReference type="OMA" id="AQRCRIN"/>
<dbReference type="InterPro" id="IPR052307">
    <property type="entry name" value="EJ_Adhesion_Regulator"/>
</dbReference>
<dbReference type="GeneTree" id="ENSGT00940000165076"/>
<dbReference type="Pfam" id="PF13927">
    <property type="entry name" value="Ig_3"/>
    <property type="match status" value="1"/>
</dbReference>
<dbReference type="Gene3D" id="2.60.40.10">
    <property type="entry name" value="Immunoglobulins"/>
    <property type="match status" value="2"/>
</dbReference>
<dbReference type="Gene3D" id="1.20.5.100">
    <property type="entry name" value="Cytochrome c1, transmembrane anchor, C-terminal"/>
    <property type="match status" value="1"/>
</dbReference>
<reference evidence="4" key="2">
    <citation type="submission" date="2025-09" db="UniProtKB">
        <authorList>
            <consortium name="Ensembl"/>
        </authorList>
    </citation>
    <scope>IDENTIFICATION</scope>
</reference>
<dbReference type="AlphaFoldDB" id="A0A8C4YYH8"/>
<keyword evidence="2" id="KW-0812">Transmembrane</keyword>